<keyword evidence="3" id="KW-1185">Reference proteome</keyword>
<protein>
    <submittedName>
        <fullName evidence="2">Uncharacterized protein</fullName>
    </submittedName>
</protein>
<keyword evidence="1" id="KW-1133">Transmembrane helix</keyword>
<sequence length="244" mass="28048">MNERISFAQLLNSSILLGFLVLVGWSVAYCYNWGLAWYYGYPWDIVEVGRSDIARSLFHVLGVSAFMLLTYVLGIKLLILLKAKLSSSPFNFVRTLLTCFILSFPLFLEITVLIKVFTLYSLLIYLAGLLIISLLLCRFFTRYNICMLWQFLTTKQINIVPTMVVIYFYFVILACLVGYLRPFNKEMYHKLDINAEQYFILAKNCNSLILGKSYEKGGKDFYLMPCHYGNKGDICHIVAGMAAK</sequence>
<feature type="transmembrane region" description="Helical" evidence="1">
    <location>
        <begin position="58"/>
        <end position="80"/>
    </location>
</feature>
<feature type="transmembrane region" description="Helical" evidence="1">
    <location>
        <begin position="92"/>
        <end position="114"/>
    </location>
</feature>
<dbReference type="AlphaFoldDB" id="A0A3S4IBU6"/>
<accession>A0A3S4IBU6</accession>
<proteinExistence type="predicted"/>
<evidence type="ECO:0000313" key="3">
    <source>
        <dbReference type="Proteomes" id="UP000268198"/>
    </source>
</evidence>
<evidence type="ECO:0000256" key="1">
    <source>
        <dbReference type="SAM" id="Phobius"/>
    </source>
</evidence>
<dbReference type="RefSeq" id="WP_126371565.1">
    <property type="nucleotide sequence ID" value="NZ_LR134167.1"/>
</dbReference>
<dbReference type="EMBL" id="LR134167">
    <property type="protein sequence ID" value="VEB23027.1"/>
    <property type="molecule type" value="Genomic_DNA"/>
</dbReference>
<dbReference type="OrthoDB" id="6629833at2"/>
<feature type="transmembrane region" description="Helical" evidence="1">
    <location>
        <begin position="15"/>
        <end position="38"/>
    </location>
</feature>
<reference evidence="2 3" key="1">
    <citation type="submission" date="2018-12" db="EMBL/GenBank/DDBJ databases">
        <authorList>
            <consortium name="Pathogen Informatics"/>
        </authorList>
    </citation>
    <scope>NUCLEOTIDE SEQUENCE [LARGE SCALE GENOMIC DNA]</scope>
    <source>
        <strain evidence="2 3">NCTC3438</strain>
    </source>
</reference>
<organism evidence="2 3">
    <name type="scientific">Avibacterium volantium</name>
    <name type="common">Pasteurella volantium</name>
    <dbReference type="NCBI Taxonomy" id="762"/>
    <lineage>
        <taxon>Bacteria</taxon>
        <taxon>Pseudomonadati</taxon>
        <taxon>Pseudomonadota</taxon>
        <taxon>Gammaproteobacteria</taxon>
        <taxon>Pasteurellales</taxon>
        <taxon>Pasteurellaceae</taxon>
        <taxon>Avibacterium</taxon>
    </lineage>
</organism>
<feature type="transmembrane region" description="Helical" evidence="1">
    <location>
        <begin position="160"/>
        <end position="180"/>
    </location>
</feature>
<feature type="transmembrane region" description="Helical" evidence="1">
    <location>
        <begin position="120"/>
        <end position="140"/>
    </location>
</feature>
<keyword evidence="1" id="KW-0812">Transmembrane</keyword>
<name>A0A3S4IBU6_AVIVO</name>
<keyword evidence="1" id="KW-0472">Membrane</keyword>
<evidence type="ECO:0000313" key="2">
    <source>
        <dbReference type="EMBL" id="VEB23027.1"/>
    </source>
</evidence>
<gene>
    <name evidence="2" type="ORF">NCTC3438_00777</name>
</gene>
<dbReference type="Proteomes" id="UP000268198">
    <property type="component" value="Chromosome"/>
</dbReference>
<dbReference type="KEGG" id="avt:NCTC3438_00777"/>